<reference evidence="2" key="1">
    <citation type="submission" date="2023-03" db="EMBL/GenBank/DDBJ databases">
        <title>Massive genome expansion in bonnet fungi (Mycena s.s.) driven by repeated elements and novel gene families across ecological guilds.</title>
        <authorList>
            <consortium name="Lawrence Berkeley National Laboratory"/>
            <person name="Harder C.B."/>
            <person name="Miyauchi S."/>
            <person name="Viragh M."/>
            <person name="Kuo A."/>
            <person name="Thoen E."/>
            <person name="Andreopoulos B."/>
            <person name="Lu D."/>
            <person name="Skrede I."/>
            <person name="Drula E."/>
            <person name="Henrissat B."/>
            <person name="Morin E."/>
            <person name="Kohler A."/>
            <person name="Barry K."/>
            <person name="LaButti K."/>
            <person name="Morin E."/>
            <person name="Salamov A."/>
            <person name="Lipzen A."/>
            <person name="Mereny Z."/>
            <person name="Hegedus B."/>
            <person name="Baldrian P."/>
            <person name="Stursova M."/>
            <person name="Weitz H."/>
            <person name="Taylor A."/>
            <person name="Grigoriev I.V."/>
            <person name="Nagy L.G."/>
            <person name="Martin F."/>
            <person name="Kauserud H."/>
        </authorList>
    </citation>
    <scope>NUCLEOTIDE SEQUENCE</scope>
    <source>
        <strain evidence="2">CBHHK182m</strain>
    </source>
</reference>
<name>A0AAD7IX71_9AGAR</name>
<accession>A0AAD7IX71</accession>
<evidence type="ECO:0000313" key="2">
    <source>
        <dbReference type="EMBL" id="KAJ7751161.1"/>
    </source>
</evidence>
<dbReference type="AlphaFoldDB" id="A0AAD7IX71"/>
<evidence type="ECO:0000313" key="3">
    <source>
        <dbReference type="EMBL" id="KAJ7764202.1"/>
    </source>
</evidence>
<dbReference type="EMBL" id="JARKIB010000063">
    <property type="protein sequence ID" value="KAJ7751161.1"/>
    <property type="molecule type" value="Genomic_DNA"/>
</dbReference>
<proteinExistence type="predicted"/>
<feature type="region of interest" description="Disordered" evidence="1">
    <location>
        <begin position="1"/>
        <end position="23"/>
    </location>
</feature>
<keyword evidence="4" id="KW-1185">Reference proteome</keyword>
<dbReference type="Proteomes" id="UP001215598">
    <property type="component" value="Unassembled WGS sequence"/>
</dbReference>
<dbReference type="EMBL" id="JARKIB010000028">
    <property type="protein sequence ID" value="KAJ7764202.1"/>
    <property type="molecule type" value="Genomic_DNA"/>
</dbReference>
<evidence type="ECO:0000313" key="4">
    <source>
        <dbReference type="Proteomes" id="UP001215598"/>
    </source>
</evidence>
<protein>
    <submittedName>
        <fullName evidence="2">Uncharacterized protein</fullName>
    </submittedName>
</protein>
<gene>
    <name evidence="3" type="ORF">B0H16DRAFT_1310936</name>
    <name evidence="2" type="ORF">B0H16DRAFT_1318230</name>
</gene>
<organism evidence="2 4">
    <name type="scientific">Mycena metata</name>
    <dbReference type="NCBI Taxonomy" id="1033252"/>
    <lineage>
        <taxon>Eukaryota</taxon>
        <taxon>Fungi</taxon>
        <taxon>Dikarya</taxon>
        <taxon>Basidiomycota</taxon>
        <taxon>Agaricomycotina</taxon>
        <taxon>Agaricomycetes</taxon>
        <taxon>Agaricomycetidae</taxon>
        <taxon>Agaricales</taxon>
        <taxon>Marasmiineae</taxon>
        <taxon>Mycenaceae</taxon>
        <taxon>Mycena</taxon>
    </lineage>
</organism>
<comment type="caution">
    <text evidence="2">The sequence shown here is derived from an EMBL/GenBank/DDBJ whole genome shotgun (WGS) entry which is preliminary data.</text>
</comment>
<evidence type="ECO:0000256" key="1">
    <source>
        <dbReference type="SAM" id="MobiDB-lite"/>
    </source>
</evidence>
<sequence>MRETHPFVHPAPASTDEDEAPPTFLFPVEAGTGQKPGETMARFFARRQQSNQERQLTENDDLRHRRIQRELNAAKGTAPGKKGALVFVWELRGENYIRVPGGRDNYEALWDEYPLAQRRYDSFRNEWDLCEEFEQVEAETDRRPIKMIEEDDEDDDDDPTSVADLTRMYPASLPSINPQSPPVIASSDKVEEAVYRRFGCDLGLQQDKIQSPHTLPKDAVLAKTLGDRDTPRLPDAKWHNLGVFLADCKALVNDVASIHLLDFNYPTSRINSAWKMDVKRFEVAADVHYLLQEVDDPGPLFIIVKSATTVLEIVRQNWGPSVGAVAEHMLARGMPFHLCSKNSHCLFAPPAPVIDPWPIHSGLGYRGAEYKPTDGDYAYYEAARTRLLLTERGQVALRSGGLIARIASDVVSVDRALLGPGDRVVEQGVCFRPRHAAVAFWDDKLTEDEENLICGVYYVATGTLALTSHKFYL</sequence>